<comment type="similarity">
    <text evidence="3">Belongs to the RIX1/PELP1 family.</text>
</comment>
<evidence type="ECO:0000256" key="6">
    <source>
        <dbReference type="ARBA" id="ARBA00022517"/>
    </source>
</evidence>
<proteinExistence type="inferred from homology"/>
<dbReference type="GO" id="GO:0005634">
    <property type="term" value="C:nucleus"/>
    <property type="evidence" value="ECO:0007669"/>
    <property type="project" value="UniProtKB-SubCell"/>
</dbReference>
<dbReference type="GO" id="GO:0006364">
    <property type="term" value="P:rRNA processing"/>
    <property type="evidence" value="ECO:0007669"/>
    <property type="project" value="UniProtKB-KW"/>
</dbReference>
<dbReference type="SUPFAM" id="SSF48371">
    <property type="entry name" value="ARM repeat"/>
    <property type="match status" value="1"/>
</dbReference>
<feature type="compositionally biased region" description="Polar residues" evidence="9">
    <location>
        <begin position="438"/>
        <end position="449"/>
    </location>
</feature>
<evidence type="ECO:0000256" key="3">
    <source>
        <dbReference type="ARBA" id="ARBA00010511"/>
    </source>
</evidence>
<feature type="domain" description="Pre-rRNA-processing protein RIX1 N-terminal" evidence="10">
    <location>
        <begin position="5"/>
        <end position="185"/>
    </location>
</feature>
<reference evidence="11" key="1">
    <citation type="submission" date="2022-03" db="EMBL/GenBank/DDBJ databases">
        <authorList>
            <person name="Legras J.-L."/>
            <person name="Devillers H."/>
            <person name="Grondin C."/>
        </authorList>
    </citation>
    <scope>NUCLEOTIDE SEQUENCE</scope>
    <source>
        <strain evidence="11">CLIB 1423</strain>
    </source>
</reference>
<evidence type="ECO:0000256" key="9">
    <source>
        <dbReference type="SAM" id="MobiDB-lite"/>
    </source>
</evidence>
<keyword evidence="12" id="KW-1185">Reference proteome</keyword>
<dbReference type="PANTHER" id="PTHR34105">
    <property type="entry name" value="PROLINE-, GLUTAMIC ACID- AND LEUCINE-RICH PROTEIN 1"/>
    <property type="match status" value="1"/>
</dbReference>
<evidence type="ECO:0000256" key="7">
    <source>
        <dbReference type="ARBA" id="ARBA00022552"/>
    </source>
</evidence>
<evidence type="ECO:0000256" key="5">
    <source>
        <dbReference type="ARBA" id="ARBA00021502"/>
    </source>
</evidence>
<keyword evidence="8" id="KW-0539">Nucleus</keyword>
<dbReference type="EMBL" id="CAKXYY010000009">
    <property type="protein sequence ID" value="CAH2353034.1"/>
    <property type="molecule type" value="Genomic_DNA"/>
</dbReference>
<dbReference type="InterPro" id="IPR012583">
    <property type="entry name" value="RIX1_N"/>
</dbReference>
<evidence type="ECO:0000256" key="4">
    <source>
        <dbReference type="ARBA" id="ARBA00011141"/>
    </source>
</evidence>
<comment type="caution">
    <text evidence="11">The sequence shown here is derived from an EMBL/GenBank/DDBJ whole genome shotgun (WGS) entry which is preliminary data.</text>
</comment>
<comment type="subcellular location">
    <subcellularLocation>
        <location evidence="2">Nucleus</location>
    </subcellularLocation>
</comment>
<evidence type="ECO:0000259" key="10">
    <source>
        <dbReference type="Pfam" id="PF08167"/>
    </source>
</evidence>
<evidence type="ECO:0000256" key="1">
    <source>
        <dbReference type="ARBA" id="ARBA00003770"/>
    </source>
</evidence>
<dbReference type="PANTHER" id="PTHR34105:SF1">
    <property type="entry name" value="PROLINE-, GLUTAMIC ACID- AND LEUCINE-RICH PROTEIN 1"/>
    <property type="match status" value="1"/>
</dbReference>
<comment type="function">
    <text evidence="1">Component of the RIX1 complex required for processing of ITS2 sequences from 35S pre-rRNA and the nucleoplasmic transit of the pre-60S ribosomal subunits. Regulates pre-60S association of the critical remodeling factor MDN1.</text>
</comment>
<feature type="region of interest" description="Disordered" evidence="9">
    <location>
        <begin position="717"/>
        <end position="737"/>
    </location>
</feature>
<name>A0A9P0VYI4_9ASCO</name>
<dbReference type="Proteomes" id="UP000837801">
    <property type="component" value="Unassembled WGS sequence"/>
</dbReference>
<organism evidence="11 12">
    <name type="scientific">[Candida] railenensis</name>
    <dbReference type="NCBI Taxonomy" id="45579"/>
    <lineage>
        <taxon>Eukaryota</taxon>
        <taxon>Fungi</taxon>
        <taxon>Dikarya</taxon>
        <taxon>Ascomycota</taxon>
        <taxon>Saccharomycotina</taxon>
        <taxon>Pichiomycetes</taxon>
        <taxon>Debaryomycetaceae</taxon>
        <taxon>Kurtzmaniella</taxon>
    </lineage>
</organism>
<dbReference type="AlphaFoldDB" id="A0A9P0VYI4"/>
<feature type="compositionally biased region" description="Acidic residues" evidence="9">
    <location>
        <begin position="592"/>
        <end position="607"/>
    </location>
</feature>
<dbReference type="OrthoDB" id="20900at2759"/>
<evidence type="ECO:0000256" key="8">
    <source>
        <dbReference type="ARBA" id="ARBA00023242"/>
    </source>
</evidence>
<dbReference type="Pfam" id="PF08167">
    <property type="entry name" value="RIX1"/>
    <property type="match status" value="1"/>
</dbReference>
<evidence type="ECO:0000313" key="11">
    <source>
        <dbReference type="EMBL" id="CAH2353034.1"/>
    </source>
</evidence>
<dbReference type="InterPro" id="IPR016024">
    <property type="entry name" value="ARM-type_fold"/>
</dbReference>
<evidence type="ECO:0000313" key="12">
    <source>
        <dbReference type="Proteomes" id="UP000837801"/>
    </source>
</evidence>
<comment type="subunit">
    <text evidence="4">Component of the RIX1 complex, composed of IPI1, RIX1/IPI2 and IPI3 in a 1:2:2 stoichiometry. The complex interacts (via RIX1) with MDN1 (via its hexameric AAA ATPase ring) and the pre-60S ribosome particles.</text>
</comment>
<keyword evidence="7" id="KW-0698">rRNA processing</keyword>
<sequence>MSLPLKHILKELETSPSSVIPILSTLHNNKAILQTISKQDRKHLVSRTLNLTRSPVPYNKWCGVNILFVLSDDYTVLTEDGVHILAQLIKIVEQQSRSGSLLASAVDCLNKVCNQIRGKPTLTREILTPKLPTIISLFMEKLELDPSLFIHSLQTFMKKHPTTFRPFGNKLRARILEFLNSENFSNYPQKLKELVYSTLASLPVIEKTEPEAKWQADVQNLIHEMVQVVLIYREFLNFNDDSELVSIIQKIPQTVGENPAHFKALSVDVNDTRSLYLISERFSILCGILSAFINTDTSFAVRVPMGSVLAMCDIVCSINSRFISFRNDTHDPELKSTIKSTLTLNQISITKLLSKIPAMYVGSVLPHLSNVLSLLEVLIPFSNKRIDASELFNMEQFMADLLECVTNWLNLTSSLSDTTQVLRFIEVALILSEPQDVSEVSSNSSNGAQNTSNGSGKKNKNNKKKSHSSVPLSDLLSHQHLFTSSVSPRTVQIIRQFINATLKKVTIPPTQYYKIMRYIFVEATRAKRYSLESEIPVSLKDLLVDAVLYPGNEGVSLLPLVSSLLGNDPIISVFNNPRFPPLAKYAKTQSEYDIEEEDEEENEEEDEEEEIQVLANDSVKSKPNSVKAEKLHSIDVSAEEPFKRQKIVESEVTQESSTITESIPESMIFKRNEDTETFVKEVTDVVTLEEIPPFTKPESVTPVITHDTSTQLIATVEEDDNSDFEMPSIDVDDDDED</sequence>
<feature type="region of interest" description="Disordered" evidence="9">
    <location>
        <begin position="438"/>
        <end position="470"/>
    </location>
</feature>
<feature type="region of interest" description="Disordered" evidence="9">
    <location>
        <begin position="588"/>
        <end position="607"/>
    </location>
</feature>
<protein>
    <recommendedName>
        <fullName evidence="5">Pre-rRNA-processing protein RIX1</fullName>
    </recommendedName>
</protein>
<accession>A0A9P0VYI4</accession>
<feature type="compositionally biased region" description="Basic residues" evidence="9">
    <location>
        <begin position="457"/>
        <end position="467"/>
    </location>
</feature>
<evidence type="ECO:0000256" key="2">
    <source>
        <dbReference type="ARBA" id="ARBA00004123"/>
    </source>
</evidence>
<keyword evidence="6" id="KW-0690">Ribosome biogenesis</keyword>
<gene>
    <name evidence="11" type="ORF">CLIB1423_09S01332</name>
</gene>